<feature type="region of interest" description="Disordered" evidence="1">
    <location>
        <begin position="137"/>
        <end position="162"/>
    </location>
</feature>
<protein>
    <submittedName>
        <fullName evidence="2">Uncharacterized protein</fullName>
    </submittedName>
</protein>
<reference evidence="3" key="1">
    <citation type="submission" date="2024-07" db="EMBL/GenBank/DDBJ databases">
        <title>Two chromosome-level genome assemblies of Korean endemic species Abeliophyllum distichum and Forsythia ovata (Oleaceae).</title>
        <authorList>
            <person name="Jang H."/>
        </authorList>
    </citation>
    <scope>NUCLEOTIDE SEQUENCE [LARGE SCALE GENOMIC DNA]</scope>
</reference>
<dbReference type="AlphaFoldDB" id="A0ABD1PNI2"/>
<sequence>MTLTGALSPEDKEVLAYLISCSSTNFSNNHRTIHKTTNAAAAISGCAKVDADHSPSFNCNCFRCYMNYWTKWDSSPNRQLIYEVIDTYEDNLLMQNKKYKSKRERRKGKSTRESGQGSEVAKKSEFSLIKNYFDESNSVSESTSAGGAETGGTEEDDGKKEELEKGSVRNFVSFLGEKIWSVWTLNLKKKVGLIPLLVIKSKEFSFWSLPPPPMNNSYGRPGLPGYTSFTYFSVANNAVKITPQAPQPPCSYAASTGSSYFTFSAILLHPISTSAATNLHITTVHGSTTKHPAVIATKPNHLMTRTNGKLWDKQTQ</sequence>
<dbReference type="EMBL" id="JBFOLK010000013">
    <property type="protein sequence ID" value="KAL2465466.1"/>
    <property type="molecule type" value="Genomic_DNA"/>
</dbReference>
<organism evidence="2 3">
    <name type="scientific">Abeliophyllum distichum</name>
    <dbReference type="NCBI Taxonomy" id="126358"/>
    <lineage>
        <taxon>Eukaryota</taxon>
        <taxon>Viridiplantae</taxon>
        <taxon>Streptophyta</taxon>
        <taxon>Embryophyta</taxon>
        <taxon>Tracheophyta</taxon>
        <taxon>Spermatophyta</taxon>
        <taxon>Magnoliopsida</taxon>
        <taxon>eudicotyledons</taxon>
        <taxon>Gunneridae</taxon>
        <taxon>Pentapetalae</taxon>
        <taxon>asterids</taxon>
        <taxon>lamiids</taxon>
        <taxon>Lamiales</taxon>
        <taxon>Oleaceae</taxon>
        <taxon>Forsythieae</taxon>
        <taxon>Abeliophyllum</taxon>
    </lineage>
</organism>
<accession>A0ABD1PNI2</accession>
<evidence type="ECO:0000313" key="3">
    <source>
        <dbReference type="Proteomes" id="UP001604336"/>
    </source>
</evidence>
<evidence type="ECO:0000256" key="1">
    <source>
        <dbReference type="SAM" id="MobiDB-lite"/>
    </source>
</evidence>
<feature type="region of interest" description="Disordered" evidence="1">
    <location>
        <begin position="99"/>
        <end position="122"/>
    </location>
</feature>
<dbReference type="Proteomes" id="UP001604336">
    <property type="component" value="Unassembled WGS sequence"/>
</dbReference>
<keyword evidence="3" id="KW-1185">Reference proteome</keyword>
<dbReference type="PANTHER" id="PTHR31903:SF6">
    <property type="entry name" value="F12F1.11-RELATED"/>
    <property type="match status" value="1"/>
</dbReference>
<comment type="caution">
    <text evidence="2">The sequence shown here is derived from an EMBL/GenBank/DDBJ whole genome shotgun (WGS) entry which is preliminary data.</text>
</comment>
<proteinExistence type="predicted"/>
<name>A0ABD1PNI2_9LAMI</name>
<feature type="compositionally biased region" description="Basic residues" evidence="1">
    <location>
        <begin position="99"/>
        <end position="109"/>
    </location>
</feature>
<gene>
    <name evidence="2" type="ORF">Adt_41317</name>
</gene>
<evidence type="ECO:0000313" key="2">
    <source>
        <dbReference type="EMBL" id="KAL2465466.1"/>
    </source>
</evidence>
<dbReference type="PANTHER" id="PTHR31903">
    <property type="entry name" value="F12F1.11-RELATED"/>
    <property type="match status" value="1"/>
</dbReference>